<keyword evidence="5" id="KW-0949">S-adenosyl-L-methionine</keyword>
<keyword evidence="2" id="KW-0698">rRNA processing</keyword>
<keyword evidence="8" id="KW-1185">Reference proteome</keyword>
<dbReference type="GO" id="GO:0003676">
    <property type="term" value="F:nucleic acid binding"/>
    <property type="evidence" value="ECO:0007669"/>
    <property type="project" value="InterPro"/>
</dbReference>
<keyword evidence="3" id="KW-0489">Methyltransferase</keyword>
<dbReference type="Proteomes" id="UP000050471">
    <property type="component" value="Unassembled WGS sequence"/>
</dbReference>
<accession>A0A0P7J185</accession>
<name>A0A0P7J185_9RHOB</name>
<dbReference type="GO" id="GO:0008170">
    <property type="term" value="F:N-methyltransferase activity"/>
    <property type="evidence" value="ECO:0007669"/>
    <property type="project" value="UniProtKB-ARBA"/>
</dbReference>
<dbReference type="STRING" id="154981.AKJ29_07110"/>
<evidence type="ECO:0000256" key="2">
    <source>
        <dbReference type="ARBA" id="ARBA00022552"/>
    </source>
</evidence>
<evidence type="ECO:0000256" key="4">
    <source>
        <dbReference type="ARBA" id="ARBA00022679"/>
    </source>
</evidence>
<evidence type="ECO:0000256" key="3">
    <source>
        <dbReference type="ARBA" id="ARBA00022603"/>
    </source>
</evidence>
<dbReference type="Pfam" id="PF05175">
    <property type="entry name" value="MTS"/>
    <property type="match status" value="1"/>
</dbReference>
<proteinExistence type="predicted"/>
<dbReference type="PANTHER" id="PTHR47816">
    <property type="entry name" value="RIBOSOMAL RNA SMALL SUBUNIT METHYLTRANSFERASE C"/>
    <property type="match status" value="1"/>
</dbReference>
<keyword evidence="1" id="KW-0963">Cytoplasm</keyword>
<organism evidence="7 8">
    <name type="scientific">Aliiroseovarius crassostreae</name>
    <dbReference type="NCBI Taxonomy" id="154981"/>
    <lineage>
        <taxon>Bacteria</taxon>
        <taxon>Pseudomonadati</taxon>
        <taxon>Pseudomonadota</taxon>
        <taxon>Alphaproteobacteria</taxon>
        <taxon>Rhodobacterales</taxon>
        <taxon>Paracoccaceae</taxon>
        <taxon>Aliiroseovarius</taxon>
    </lineage>
</organism>
<evidence type="ECO:0000256" key="5">
    <source>
        <dbReference type="ARBA" id="ARBA00022691"/>
    </source>
</evidence>
<sequence>MFHTRFALASGEAGLTLPEDGQIAIFGPTPDMDLSGLPRERTVIIAPDFPVHVTWQAKGWSVSPTLPAQDIAAAIICVPRAKALAQAWAAEASKATQGGLIVLDGQKTDGIDSLLKLLKKRASLDGVISKAHGKIAWLHGAYLSDWAAKDTVIAGDFITRPGVFSADGIDKGSAALIDALPQTLSGRVADLGAGWGYLSRHILAQDAVEHLDLIEANATALDCARRNITDPRAHFLWGDATTYLAKAPYDVVVSNPPFHTGRKGDPDLGRAFIQTAAKILKGAGQFIMVANRHLPYEDTLAQYFRDVSEIGGTSGFKVIRAARPDTKSLRTTR</sequence>
<gene>
    <name evidence="7" type="ORF">AKJ29_07110</name>
</gene>
<dbReference type="InterPro" id="IPR029063">
    <property type="entry name" value="SAM-dependent_MTases_sf"/>
</dbReference>
<dbReference type="Gene3D" id="3.40.50.150">
    <property type="entry name" value="Vaccinia Virus protein VP39"/>
    <property type="match status" value="2"/>
</dbReference>
<dbReference type="GO" id="GO:0006364">
    <property type="term" value="P:rRNA processing"/>
    <property type="evidence" value="ECO:0007669"/>
    <property type="project" value="UniProtKB-KW"/>
</dbReference>
<dbReference type="InterPro" id="IPR002052">
    <property type="entry name" value="DNA_methylase_N6_adenine_CS"/>
</dbReference>
<comment type="caution">
    <text evidence="7">The sequence shown here is derived from an EMBL/GenBank/DDBJ whole genome shotgun (WGS) entry which is preliminary data.</text>
</comment>
<feature type="domain" description="Methyltransferase small" evidence="6">
    <location>
        <begin position="156"/>
        <end position="319"/>
    </location>
</feature>
<dbReference type="PANTHER" id="PTHR47816:SF4">
    <property type="entry name" value="RIBOSOMAL RNA SMALL SUBUNIT METHYLTRANSFERASE C"/>
    <property type="match status" value="1"/>
</dbReference>
<dbReference type="InterPro" id="IPR007848">
    <property type="entry name" value="Small_mtfrase_dom"/>
</dbReference>
<dbReference type="EMBL" id="LKBA01000001">
    <property type="protein sequence ID" value="KPN64972.1"/>
    <property type="molecule type" value="Genomic_DNA"/>
</dbReference>
<keyword evidence="4" id="KW-0808">Transferase</keyword>
<dbReference type="GO" id="GO:0008757">
    <property type="term" value="F:S-adenosylmethionine-dependent methyltransferase activity"/>
    <property type="evidence" value="ECO:0007669"/>
    <property type="project" value="InterPro"/>
</dbReference>
<dbReference type="AlphaFoldDB" id="A0A0P7J185"/>
<dbReference type="CDD" id="cd02440">
    <property type="entry name" value="AdoMet_MTases"/>
    <property type="match status" value="1"/>
</dbReference>
<evidence type="ECO:0000313" key="7">
    <source>
        <dbReference type="EMBL" id="KPN64972.1"/>
    </source>
</evidence>
<dbReference type="GO" id="GO:0032259">
    <property type="term" value="P:methylation"/>
    <property type="evidence" value="ECO:0007669"/>
    <property type="project" value="UniProtKB-KW"/>
</dbReference>
<reference evidence="7 8" key="1">
    <citation type="submission" date="2015-09" db="EMBL/GenBank/DDBJ databases">
        <title>Draft genome sequence of Aliiroseovarius crassostreae CV919-312TSm, the causative agent of Roseovarius Oyster Disease (formerly Juvenile Oyster Disease).</title>
        <authorList>
            <person name="Kessner L."/>
            <person name="Spinard E."/>
            <person name="Nelson D."/>
        </authorList>
    </citation>
    <scope>NUCLEOTIDE SEQUENCE [LARGE SCALE GENOMIC DNA]</scope>
    <source>
        <strain evidence="7 8">CV919-312</strain>
    </source>
</reference>
<evidence type="ECO:0000256" key="1">
    <source>
        <dbReference type="ARBA" id="ARBA00022490"/>
    </source>
</evidence>
<protein>
    <submittedName>
        <fullName evidence="7">MFS transporter</fullName>
    </submittedName>
</protein>
<dbReference type="InterPro" id="IPR046977">
    <property type="entry name" value="RsmC/RlmG"/>
</dbReference>
<dbReference type="PROSITE" id="PS00092">
    <property type="entry name" value="N6_MTASE"/>
    <property type="match status" value="1"/>
</dbReference>
<dbReference type="SUPFAM" id="SSF53335">
    <property type="entry name" value="S-adenosyl-L-methionine-dependent methyltransferases"/>
    <property type="match status" value="1"/>
</dbReference>
<dbReference type="OrthoDB" id="9816072at2"/>
<dbReference type="RefSeq" id="WP_055187451.1">
    <property type="nucleotide sequence ID" value="NZ_FPBS01000008.1"/>
</dbReference>
<evidence type="ECO:0000259" key="6">
    <source>
        <dbReference type="Pfam" id="PF05175"/>
    </source>
</evidence>
<evidence type="ECO:0000313" key="8">
    <source>
        <dbReference type="Proteomes" id="UP000050471"/>
    </source>
</evidence>